<dbReference type="CDD" id="cd04481">
    <property type="entry name" value="RPA1_DBD_B_like"/>
    <property type="match status" value="1"/>
</dbReference>
<dbReference type="Gene3D" id="2.40.50.140">
    <property type="entry name" value="Nucleic acid-binding proteins"/>
    <property type="match status" value="2"/>
</dbReference>
<protein>
    <submittedName>
        <fullName evidence="2">Replication factor A protein</fullName>
    </submittedName>
</protein>
<comment type="caution">
    <text evidence="2">The sequence shown here is derived from an EMBL/GenBank/DDBJ whole genome shotgun (WGS) entry which is preliminary data.</text>
</comment>
<reference evidence="2 3" key="2">
    <citation type="journal article" date="2017" name="Front. Plant Sci.">
        <title>Gene Classification and Mining of Molecular Markers Useful in Red Clover (Trifolium pratense) Breeding.</title>
        <authorList>
            <person name="Istvanek J."/>
            <person name="Dluhosova J."/>
            <person name="Dluhos P."/>
            <person name="Patkova L."/>
            <person name="Nedelnik J."/>
            <person name="Repkova J."/>
        </authorList>
    </citation>
    <scope>NUCLEOTIDE SEQUENCE [LARGE SCALE GENOMIC DNA]</scope>
    <source>
        <strain evidence="3">cv. Tatra</strain>
        <tissue evidence="2">Young leaves</tissue>
    </source>
</reference>
<dbReference type="Pfam" id="PF02721">
    <property type="entry name" value="DUF223"/>
    <property type="match status" value="1"/>
</dbReference>
<evidence type="ECO:0000313" key="3">
    <source>
        <dbReference type="Proteomes" id="UP000236291"/>
    </source>
</evidence>
<dbReference type="PANTHER" id="PTHR47165:SF4">
    <property type="entry name" value="OS03G0429900 PROTEIN"/>
    <property type="match status" value="1"/>
</dbReference>
<name>A0A2K3NV58_TRIPR</name>
<reference evidence="2 3" key="1">
    <citation type="journal article" date="2014" name="Am. J. Bot.">
        <title>Genome assembly and annotation for red clover (Trifolium pratense; Fabaceae).</title>
        <authorList>
            <person name="Istvanek J."/>
            <person name="Jaros M."/>
            <person name="Krenek A."/>
            <person name="Repkova J."/>
        </authorList>
    </citation>
    <scope>NUCLEOTIDE SEQUENCE [LARGE SCALE GENOMIC DNA]</scope>
    <source>
        <strain evidence="3">cv. Tatra</strain>
        <tissue evidence="2">Young leaves</tissue>
    </source>
</reference>
<dbReference type="InterPro" id="IPR012340">
    <property type="entry name" value="NA-bd_OB-fold"/>
</dbReference>
<feature type="domain" description="Replication protein A 70 kDa DNA-binding subunit B/D first OB fold" evidence="1">
    <location>
        <begin position="8"/>
        <end position="91"/>
    </location>
</feature>
<organism evidence="2 3">
    <name type="scientific">Trifolium pratense</name>
    <name type="common">Red clover</name>
    <dbReference type="NCBI Taxonomy" id="57577"/>
    <lineage>
        <taxon>Eukaryota</taxon>
        <taxon>Viridiplantae</taxon>
        <taxon>Streptophyta</taxon>
        <taxon>Embryophyta</taxon>
        <taxon>Tracheophyta</taxon>
        <taxon>Spermatophyta</taxon>
        <taxon>Magnoliopsida</taxon>
        <taxon>eudicotyledons</taxon>
        <taxon>Gunneridae</taxon>
        <taxon>Pentapetalae</taxon>
        <taxon>rosids</taxon>
        <taxon>fabids</taxon>
        <taxon>Fabales</taxon>
        <taxon>Fabaceae</taxon>
        <taxon>Papilionoideae</taxon>
        <taxon>50 kb inversion clade</taxon>
        <taxon>NPAAA clade</taxon>
        <taxon>Hologalegina</taxon>
        <taxon>IRL clade</taxon>
        <taxon>Trifolieae</taxon>
        <taxon>Trifolium</taxon>
    </lineage>
</organism>
<evidence type="ECO:0000259" key="1">
    <source>
        <dbReference type="Pfam" id="PF02721"/>
    </source>
</evidence>
<dbReference type="SUPFAM" id="SSF50249">
    <property type="entry name" value="Nucleic acid-binding proteins"/>
    <property type="match status" value="2"/>
</dbReference>
<gene>
    <name evidence="2" type="ORF">L195_g003393</name>
</gene>
<proteinExistence type="predicted"/>
<dbReference type="STRING" id="57577.A0A2K3NV58"/>
<sequence length="300" mass="33709">MAKVCKTFDSVVDLVPGKDSIRIKVRVLRLWKVSAFLNPSETSSIEMVLVDEKGGKIHASIKKQFLYMFQSKIEEGEVYKMSYFSVDPQIDSDIGEYALSLISLAEVRSHVIDYEFLVDVIGLLTGIYAEREYVRDGKITKMVVLELTDSTGKCECALFGDYADDITKKLGKGPGGIPVVVIQFAKVKIFRDIVILPSYHVLILVDPDIPEVEVFMNSIALHGIDMDTTIPMIGGRAKPTMETPLRNLCRLFALQRRIVLKLLKKLKSKTLFLINGSLNPRMLLTIGSARTMFRMVILEI</sequence>
<accession>A0A2K3NV58</accession>
<dbReference type="InterPro" id="IPR003871">
    <property type="entry name" value="RFA1B/D_OB_1st"/>
</dbReference>
<dbReference type="AlphaFoldDB" id="A0A2K3NV58"/>
<dbReference type="PANTHER" id="PTHR47165">
    <property type="entry name" value="OS03G0429900 PROTEIN"/>
    <property type="match status" value="1"/>
</dbReference>
<dbReference type="EMBL" id="ASHM01001571">
    <property type="protein sequence ID" value="PNY06911.1"/>
    <property type="molecule type" value="Genomic_DNA"/>
</dbReference>
<dbReference type="Proteomes" id="UP000236291">
    <property type="component" value="Unassembled WGS sequence"/>
</dbReference>
<evidence type="ECO:0000313" key="2">
    <source>
        <dbReference type="EMBL" id="PNY06911.1"/>
    </source>
</evidence>
<dbReference type="CDD" id="cd04480">
    <property type="entry name" value="RPA1_DBD_A_like"/>
    <property type="match status" value="1"/>
</dbReference>